<evidence type="ECO:0000256" key="2">
    <source>
        <dbReference type="ARBA" id="ARBA00022618"/>
    </source>
</evidence>
<evidence type="ECO:0000256" key="1">
    <source>
        <dbReference type="ARBA" id="ARBA00004442"/>
    </source>
</evidence>
<keyword evidence="3 11" id="KW-0732">Signal</keyword>
<evidence type="ECO:0000256" key="6">
    <source>
        <dbReference type="ARBA" id="ARBA00023237"/>
    </source>
</evidence>
<dbReference type="InterPro" id="IPR006690">
    <property type="entry name" value="OMPA-like_CS"/>
</dbReference>
<dbReference type="InterPro" id="IPR050330">
    <property type="entry name" value="Bact_OuterMem_StrucFunc"/>
</dbReference>
<keyword evidence="14" id="KW-1185">Reference proteome</keyword>
<reference evidence="14" key="1">
    <citation type="journal article" date="2019" name="Int. J. Syst. Evol. Microbiol.">
        <title>The Global Catalogue of Microorganisms (GCM) 10K type strain sequencing project: providing services to taxonomists for standard genome sequencing and annotation.</title>
        <authorList>
            <consortium name="The Broad Institute Genomics Platform"/>
            <consortium name="The Broad Institute Genome Sequencing Center for Infectious Disease"/>
            <person name="Wu L."/>
            <person name="Ma J."/>
        </authorList>
    </citation>
    <scope>NUCLEOTIDE SEQUENCE [LARGE SCALE GENOMIC DNA]</scope>
    <source>
        <strain evidence="14">NBRC 103166</strain>
    </source>
</reference>
<sequence length="180" mass="19458">MNLSMISKSLLIALPMLALGACSSNSDSDAESAETNKAATEAVEEVSVVETDVIVEVELTEEELMVQEYTAAILETTINFEFDKSAIAPRFTMILDAHAKYLVANPDTSIVIEGHADEKGTPEYNIALGERRANSVATYLENMGVAANQLSVVSYGEEKPVNFGHDAAAHAENRRAELTY</sequence>
<keyword evidence="4 10" id="KW-0472">Membrane</keyword>
<evidence type="ECO:0000256" key="8">
    <source>
        <dbReference type="ARBA" id="ARBA00023306"/>
    </source>
</evidence>
<evidence type="ECO:0000256" key="4">
    <source>
        <dbReference type="ARBA" id="ARBA00023136"/>
    </source>
</evidence>
<comment type="caution">
    <text evidence="13">The sequence shown here is derived from an EMBL/GenBank/DDBJ whole genome shotgun (WGS) entry which is preliminary data.</text>
</comment>
<dbReference type="InterPro" id="IPR039001">
    <property type="entry name" value="Pal"/>
</dbReference>
<dbReference type="EMBL" id="BSPQ01000016">
    <property type="protein sequence ID" value="GLS91964.1"/>
    <property type="molecule type" value="Genomic_DNA"/>
</dbReference>
<dbReference type="InterPro" id="IPR006665">
    <property type="entry name" value="OmpA-like"/>
</dbReference>
<keyword evidence="8 9" id="KW-0131">Cell cycle</keyword>
<proteinExistence type="inferred from homology"/>
<dbReference type="PRINTS" id="PR01021">
    <property type="entry name" value="OMPADOMAIN"/>
</dbReference>
<dbReference type="PROSITE" id="PS01068">
    <property type="entry name" value="OMPA_1"/>
    <property type="match status" value="1"/>
</dbReference>
<organism evidence="13 14">
    <name type="scientific">Psychromonas marina</name>
    <dbReference type="NCBI Taxonomy" id="88364"/>
    <lineage>
        <taxon>Bacteria</taxon>
        <taxon>Pseudomonadati</taxon>
        <taxon>Pseudomonadota</taxon>
        <taxon>Gammaproteobacteria</taxon>
        <taxon>Alteromonadales</taxon>
        <taxon>Psychromonadaceae</taxon>
        <taxon>Psychromonas</taxon>
    </lineage>
</organism>
<evidence type="ECO:0000256" key="3">
    <source>
        <dbReference type="ARBA" id="ARBA00022729"/>
    </source>
</evidence>
<dbReference type="Proteomes" id="UP001157353">
    <property type="component" value="Unassembled WGS sequence"/>
</dbReference>
<evidence type="ECO:0000313" key="13">
    <source>
        <dbReference type="EMBL" id="GLS91964.1"/>
    </source>
</evidence>
<comment type="subunit">
    <text evidence="9">The Tol-Pal system is composed of five core proteins: the inner membrane proteins TolA, TolQ and TolR, the periplasmic protein TolB and the outer membrane protein Pal. They form a network linking the inner and outer membranes and the peptidoglycan layer.</text>
</comment>
<dbReference type="PANTHER" id="PTHR30329:SF21">
    <property type="entry name" value="LIPOPROTEIN YIAD-RELATED"/>
    <property type="match status" value="1"/>
</dbReference>
<keyword evidence="2 9" id="KW-0132">Cell division</keyword>
<dbReference type="InterPro" id="IPR006664">
    <property type="entry name" value="OMP_bac"/>
</dbReference>
<dbReference type="NCBIfam" id="TIGR02802">
    <property type="entry name" value="Pal_lipo"/>
    <property type="match status" value="1"/>
</dbReference>
<gene>
    <name evidence="9" type="primary">pal</name>
    <name evidence="13" type="ORF">GCM10007916_30340</name>
</gene>
<keyword evidence="5" id="KW-0564">Palmitate</keyword>
<dbReference type="CDD" id="cd07185">
    <property type="entry name" value="OmpA_C-like"/>
    <property type="match status" value="1"/>
</dbReference>
<accession>A0ABQ6E3K7</accession>
<name>A0ABQ6E3K7_9GAMM</name>
<dbReference type="Gene3D" id="3.30.1330.60">
    <property type="entry name" value="OmpA-like domain"/>
    <property type="match status" value="1"/>
</dbReference>
<feature type="signal peptide" evidence="11">
    <location>
        <begin position="1"/>
        <end position="20"/>
    </location>
</feature>
<evidence type="ECO:0000256" key="5">
    <source>
        <dbReference type="ARBA" id="ARBA00023139"/>
    </source>
</evidence>
<dbReference type="RefSeq" id="WP_284205055.1">
    <property type="nucleotide sequence ID" value="NZ_BSPQ01000016.1"/>
</dbReference>
<dbReference type="InterPro" id="IPR014169">
    <property type="entry name" value="Pal_lipo_C"/>
</dbReference>
<dbReference type="PANTHER" id="PTHR30329">
    <property type="entry name" value="STATOR ELEMENT OF FLAGELLAR MOTOR COMPLEX"/>
    <property type="match status" value="1"/>
</dbReference>
<evidence type="ECO:0000256" key="11">
    <source>
        <dbReference type="SAM" id="SignalP"/>
    </source>
</evidence>
<comment type="function">
    <text evidence="9">Part of the Tol-Pal system, which plays a role in outer membrane invagination during cell division and is important for maintaining outer membrane integrity.</text>
</comment>
<dbReference type="PROSITE" id="PS51123">
    <property type="entry name" value="OMPA_2"/>
    <property type="match status" value="1"/>
</dbReference>
<evidence type="ECO:0000256" key="7">
    <source>
        <dbReference type="ARBA" id="ARBA00023288"/>
    </source>
</evidence>
<keyword evidence="6" id="KW-0998">Cell outer membrane</keyword>
<evidence type="ECO:0000259" key="12">
    <source>
        <dbReference type="PROSITE" id="PS51123"/>
    </source>
</evidence>
<comment type="similarity">
    <text evidence="9">Belongs to the Pal lipoprotein family.</text>
</comment>
<comment type="subcellular location">
    <subcellularLocation>
        <location evidence="1">Cell outer membrane</location>
    </subcellularLocation>
</comment>
<evidence type="ECO:0000313" key="14">
    <source>
        <dbReference type="Proteomes" id="UP001157353"/>
    </source>
</evidence>
<dbReference type="InterPro" id="IPR036737">
    <property type="entry name" value="OmpA-like_sf"/>
</dbReference>
<evidence type="ECO:0000256" key="10">
    <source>
        <dbReference type="PROSITE-ProRule" id="PRU00473"/>
    </source>
</evidence>
<feature type="domain" description="OmpA-like" evidence="12">
    <location>
        <begin position="67"/>
        <end position="180"/>
    </location>
</feature>
<evidence type="ECO:0000256" key="9">
    <source>
        <dbReference type="HAMAP-Rule" id="MF_02204"/>
    </source>
</evidence>
<dbReference type="Pfam" id="PF00691">
    <property type="entry name" value="OmpA"/>
    <property type="match status" value="1"/>
</dbReference>
<dbReference type="SUPFAM" id="SSF103088">
    <property type="entry name" value="OmpA-like"/>
    <property type="match status" value="1"/>
</dbReference>
<dbReference type="HAMAP" id="MF_02204">
    <property type="entry name" value="Pal"/>
    <property type="match status" value="1"/>
</dbReference>
<feature type="chain" id="PRO_5046378561" description="Peptidoglycan-associated protein" evidence="11">
    <location>
        <begin position="21"/>
        <end position="180"/>
    </location>
</feature>
<keyword evidence="7 13" id="KW-0449">Lipoprotein</keyword>
<protein>
    <recommendedName>
        <fullName evidence="9">Peptidoglycan-associated protein</fullName>
    </recommendedName>
</protein>